<dbReference type="EMBL" id="GBRH01260867">
    <property type="protein sequence ID" value="JAD37028.1"/>
    <property type="molecule type" value="Transcribed_RNA"/>
</dbReference>
<organism evidence="1">
    <name type="scientific">Arundo donax</name>
    <name type="common">Giant reed</name>
    <name type="synonym">Donax arundinaceus</name>
    <dbReference type="NCBI Taxonomy" id="35708"/>
    <lineage>
        <taxon>Eukaryota</taxon>
        <taxon>Viridiplantae</taxon>
        <taxon>Streptophyta</taxon>
        <taxon>Embryophyta</taxon>
        <taxon>Tracheophyta</taxon>
        <taxon>Spermatophyta</taxon>
        <taxon>Magnoliopsida</taxon>
        <taxon>Liliopsida</taxon>
        <taxon>Poales</taxon>
        <taxon>Poaceae</taxon>
        <taxon>PACMAD clade</taxon>
        <taxon>Arundinoideae</taxon>
        <taxon>Arundineae</taxon>
        <taxon>Arundo</taxon>
    </lineage>
</organism>
<name>A0A0A8ZH60_ARUDO</name>
<reference evidence="1" key="1">
    <citation type="submission" date="2014-09" db="EMBL/GenBank/DDBJ databases">
        <authorList>
            <person name="Magalhaes I.L.F."/>
            <person name="Oliveira U."/>
            <person name="Santos F.R."/>
            <person name="Vidigal T.H.D.A."/>
            <person name="Brescovit A.D."/>
            <person name="Santos A.J."/>
        </authorList>
    </citation>
    <scope>NUCLEOTIDE SEQUENCE</scope>
    <source>
        <tissue evidence="1">Shoot tissue taken approximately 20 cm above the soil surface</tissue>
    </source>
</reference>
<proteinExistence type="predicted"/>
<accession>A0A0A8ZH60</accession>
<protein>
    <submittedName>
        <fullName evidence="1">Uncharacterized protein</fullName>
    </submittedName>
</protein>
<dbReference type="AlphaFoldDB" id="A0A0A8ZH60"/>
<evidence type="ECO:0000313" key="1">
    <source>
        <dbReference type="EMBL" id="JAD37028.1"/>
    </source>
</evidence>
<sequence length="30" mass="3413">MISFMFIISFKLISYKIISIKGGTHISCFS</sequence>
<reference evidence="1" key="2">
    <citation type="journal article" date="2015" name="Data Brief">
        <title>Shoot transcriptome of the giant reed, Arundo donax.</title>
        <authorList>
            <person name="Barrero R.A."/>
            <person name="Guerrero F.D."/>
            <person name="Moolhuijzen P."/>
            <person name="Goolsby J.A."/>
            <person name="Tidwell J."/>
            <person name="Bellgard S.E."/>
            <person name="Bellgard M.I."/>
        </authorList>
    </citation>
    <scope>NUCLEOTIDE SEQUENCE</scope>
    <source>
        <tissue evidence="1">Shoot tissue taken approximately 20 cm above the soil surface</tissue>
    </source>
</reference>